<dbReference type="RefSeq" id="WP_012966938.1">
    <property type="nucleotide sequence ID" value="NC_013849.1"/>
</dbReference>
<dbReference type="eggNOG" id="arCOG04337">
    <property type="taxonomic scope" value="Archaea"/>
</dbReference>
<organism evidence="1 2">
    <name type="scientific">Ferroglobus placidus (strain DSM 10642 / AEDII12DO)</name>
    <dbReference type="NCBI Taxonomy" id="589924"/>
    <lineage>
        <taxon>Archaea</taxon>
        <taxon>Methanobacteriati</taxon>
        <taxon>Methanobacteriota</taxon>
        <taxon>Archaeoglobi</taxon>
        <taxon>Archaeoglobales</taxon>
        <taxon>Archaeoglobaceae</taxon>
        <taxon>Ferroglobus</taxon>
    </lineage>
</organism>
<dbReference type="OrthoDB" id="117324at2157"/>
<gene>
    <name evidence="1" type="ordered locus">Ferp_2498</name>
</gene>
<reference evidence="1 2" key="2">
    <citation type="journal article" date="2011" name="Stand. Genomic Sci.">
        <title>Complete genome sequence of Ferroglobus placidus AEDII12DO.</title>
        <authorList>
            <person name="Anderson I."/>
            <person name="Risso C."/>
            <person name="Holmes D."/>
            <person name="Lucas S."/>
            <person name="Copeland A."/>
            <person name="Lapidus A."/>
            <person name="Cheng J.F."/>
            <person name="Bruce D."/>
            <person name="Goodwin L."/>
            <person name="Pitluck S."/>
            <person name="Saunders E."/>
            <person name="Brettin T."/>
            <person name="Detter J.C."/>
            <person name="Han C."/>
            <person name="Tapia R."/>
            <person name="Larimer F."/>
            <person name="Land M."/>
            <person name="Hauser L."/>
            <person name="Woyke T."/>
            <person name="Lovley D."/>
            <person name="Kyrpides N."/>
            <person name="Ivanova N."/>
        </authorList>
    </citation>
    <scope>NUCLEOTIDE SEQUENCE [LARGE SCALE GENOMIC DNA]</scope>
    <source>
        <strain evidence="2">DSM 10642 / AEDII12DO</strain>
    </source>
</reference>
<dbReference type="PaxDb" id="589924-Ferp_2498"/>
<dbReference type="PANTHER" id="PTHR15811:SF5">
    <property type="entry name" value="MTH938 DOMAIN-CONTAINING PROTEIN"/>
    <property type="match status" value="1"/>
</dbReference>
<dbReference type="GO" id="GO:0005737">
    <property type="term" value="C:cytoplasm"/>
    <property type="evidence" value="ECO:0007669"/>
    <property type="project" value="TreeGrafter"/>
</dbReference>
<dbReference type="InterPro" id="IPR036748">
    <property type="entry name" value="MTH938-like_sf"/>
</dbReference>
<evidence type="ECO:0000313" key="2">
    <source>
        <dbReference type="Proteomes" id="UP000002613"/>
    </source>
</evidence>
<dbReference type="Gene3D" id="3.40.1230.10">
    <property type="entry name" value="MTH938-like"/>
    <property type="match status" value="1"/>
</dbReference>
<proteinExistence type="predicted"/>
<dbReference type="PANTHER" id="PTHR15811">
    <property type="entry name" value="MTH938 DOMAIN-CONTAINING PROTEIN"/>
    <property type="match status" value="1"/>
</dbReference>
<dbReference type="Proteomes" id="UP000002613">
    <property type="component" value="Chromosome"/>
</dbReference>
<dbReference type="InterPro" id="IPR007523">
    <property type="entry name" value="NDUFAF3/AAMDC"/>
</dbReference>
<dbReference type="Pfam" id="PF04430">
    <property type="entry name" value="DUF498"/>
    <property type="match status" value="1"/>
</dbReference>
<keyword evidence="2" id="KW-1185">Reference proteome</keyword>
<dbReference type="AlphaFoldDB" id="D3S2B4"/>
<dbReference type="KEGG" id="fpl:Ferp_2498"/>
<reference evidence="2" key="1">
    <citation type="submission" date="2010-02" db="EMBL/GenBank/DDBJ databases">
        <title>Complete sequence of Ferroglobus placidus DSM 10642.</title>
        <authorList>
            <consortium name="US DOE Joint Genome Institute"/>
            <person name="Lucas S."/>
            <person name="Copeland A."/>
            <person name="Lapidus A."/>
            <person name="Cheng J.-F."/>
            <person name="Bruce D."/>
            <person name="Goodwin L."/>
            <person name="Pitluck S."/>
            <person name="Saunders E."/>
            <person name="Brettin T."/>
            <person name="Detter J.C."/>
            <person name="Han C."/>
            <person name="Tapia R."/>
            <person name="Larimer F."/>
            <person name="Land M."/>
            <person name="Hauser L."/>
            <person name="Kyrpides N."/>
            <person name="Ivanova N."/>
            <person name="Holmes D."/>
            <person name="Lovley D."/>
            <person name="Kyrpides N."/>
            <person name="Anderson I.J."/>
            <person name="Woyke T."/>
        </authorList>
    </citation>
    <scope>NUCLEOTIDE SEQUENCE [LARGE SCALE GENOMIC DNA]</scope>
    <source>
        <strain evidence="2">DSM 10642 / AEDII12DO</strain>
    </source>
</reference>
<dbReference type="HOGENOM" id="CLU_074390_5_1_2"/>
<dbReference type="EMBL" id="CP001899">
    <property type="protein sequence ID" value="ADC66605.1"/>
    <property type="molecule type" value="Genomic_DNA"/>
</dbReference>
<dbReference type="STRING" id="589924.Ferp_2498"/>
<dbReference type="SUPFAM" id="SSF64076">
    <property type="entry name" value="MTH938-like"/>
    <property type="match status" value="1"/>
</dbReference>
<name>D3S2B4_FERPA</name>
<protein>
    <submittedName>
        <fullName evidence="1">Uncharacterized protein</fullName>
    </submittedName>
</protein>
<sequence>MLVESYSFGRIVVGGREYRSDVVVGDEIIVENWWRKEGHRVCVEDLDWLDKVDAEAVIFGTGAYGRVKVDEEVVRLLEEKGVEVIIEESSKAVEKFNELKKKGKKVVLAIHLTC</sequence>
<dbReference type="GeneID" id="8780040"/>
<accession>D3S2B4</accession>
<evidence type="ECO:0000313" key="1">
    <source>
        <dbReference type="EMBL" id="ADC66605.1"/>
    </source>
</evidence>